<comment type="caution">
    <text evidence="8">The sequence shown here is derived from an EMBL/GenBank/DDBJ whole genome shotgun (WGS) entry which is preliminary data.</text>
</comment>
<dbReference type="Proteomes" id="UP000324585">
    <property type="component" value="Unassembled WGS sequence"/>
</dbReference>
<feature type="transmembrane region" description="Helical" evidence="6">
    <location>
        <begin position="348"/>
        <end position="368"/>
    </location>
</feature>
<feature type="transmembrane region" description="Helical" evidence="6">
    <location>
        <begin position="416"/>
        <end position="442"/>
    </location>
</feature>
<sequence>MEPLPQWRLIMLALAMCGVQICYAVQIGHGTPQLEILGMDTAYVSLAWLAGPLSGLIVQPLVGALSDKTPWSLGRRRPFLIIGCVLSSLALLMFSNAKSLGAFCARILSGSSKAWSIMFGVLGFFFLDFSVNAIQGPLRALLTDVTPQEQQATGNAYFAFMVGLGNLLGSYLGSLNLMKLRIPLFTANIQVLFFLAMLLLDITIACCCIFTKERSLAEVLHDRELERLEEERMDSASSDAGKTAVETSGMRAALRLVVKEAPRPFWQVFAVQFCAWFGFFSIMVYATAWVARNVFGGSSSAPVGSPPYILYQQGVRLGNVGLSLSAFITILYAAMLPTLMKVFGVRQVYCFSQIVEGVFLCSAFFLRGTPGQFPSLGKEIASVCVIGMMGIFMACAMTIPWSLMGIAVQRRFPDKVGVFSSVFNACQAAPQLVVALISPLILKATGDVSVIMCVGGVSALLGAILVVYLRVGVDESYEAAPSDSSISEEQSLS</sequence>
<reference evidence="9" key="1">
    <citation type="journal article" date="2019" name="Nat. Commun.">
        <title>Expansion of phycobilisome linker gene families in mesophilic red algae.</title>
        <authorList>
            <person name="Lee J."/>
            <person name="Kim D."/>
            <person name="Bhattacharya D."/>
            <person name="Yoon H.S."/>
        </authorList>
    </citation>
    <scope>NUCLEOTIDE SEQUENCE [LARGE SCALE GENOMIC DNA]</scope>
    <source>
        <strain evidence="9">CCMP 1328</strain>
    </source>
</reference>
<evidence type="ECO:0000256" key="7">
    <source>
        <dbReference type="SAM" id="SignalP"/>
    </source>
</evidence>
<keyword evidence="7" id="KW-0732">Signal</keyword>
<dbReference type="OrthoDB" id="28755at2759"/>
<dbReference type="PANTHER" id="PTHR19432">
    <property type="entry name" value="SUGAR TRANSPORTER"/>
    <property type="match status" value="1"/>
</dbReference>
<dbReference type="Pfam" id="PF07690">
    <property type="entry name" value="MFS_1"/>
    <property type="match status" value="1"/>
</dbReference>
<feature type="transmembrane region" description="Helical" evidence="6">
    <location>
        <begin position="48"/>
        <end position="66"/>
    </location>
</feature>
<dbReference type="Gene3D" id="1.20.1250.20">
    <property type="entry name" value="MFS general substrate transporter like domains"/>
    <property type="match status" value="1"/>
</dbReference>
<evidence type="ECO:0000256" key="6">
    <source>
        <dbReference type="SAM" id="Phobius"/>
    </source>
</evidence>
<evidence type="ECO:0000256" key="3">
    <source>
        <dbReference type="ARBA" id="ARBA00022692"/>
    </source>
</evidence>
<feature type="signal peptide" evidence="7">
    <location>
        <begin position="1"/>
        <end position="24"/>
    </location>
</feature>
<feature type="transmembrane region" description="Helical" evidence="6">
    <location>
        <begin position="448"/>
        <end position="469"/>
    </location>
</feature>
<dbReference type="InterPro" id="IPR011701">
    <property type="entry name" value="MFS"/>
</dbReference>
<dbReference type="PANTHER" id="PTHR19432:SF35">
    <property type="entry name" value="SOLUTE CARRIER FAMILY 45 MEMBER 3 ISOFORM X1"/>
    <property type="match status" value="1"/>
</dbReference>
<evidence type="ECO:0000256" key="1">
    <source>
        <dbReference type="ARBA" id="ARBA00004141"/>
    </source>
</evidence>
<feature type="transmembrane region" description="Helical" evidence="6">
    <location>
        <begin position="192"/>
        <end position="211"/>
    </location>
</feature>
<dbReference type="GO" id="GO:0016020">
    <property type="term" value="C:membrane"/>
    <property type="evidence" value="ECO:0007669"/>
    <property type="project" value="UniProtKB-SubCell"/>
</dbReference>
<dbReference type="GO" id="GO:0008506">
    <property type="term" value="F:sucrose:proton symporter activity"/>
    <property type="evidence" value="ECO:0007669"/>
    <property type="project" value="TreeGrafter"/>
</dbReference>
<dbReference type="AlphaFoldDB" id="A0A5J4YYB5"/>
<protein>
    <submittedName>
        <fullName evidence="8">Sucrose transport protein SUC4</fullName>
    </submittedName>
</protein>
<dbReference type="OMA" id="GIAWAGM"/>
<keyword evidence="4 6" id="KW-1133">Transmembrane helix</keyword>
<feature type="transmembrane region" description="Helical" evidence="6">
    <location>
        <begin position="78"/>
        <end position="94"/>
    </location>
</feature>
<proteinExistence type="predicted"/>
<comment type="subcellular location">
    <subcellularLocation>
        <location evidence="1">Membrane</location>
        <topology evidence="1">Multi-pass membrane protein</topology>
    </subcellularLocation>
</comment>
<name>A0A5J4YYB5_PORPP</name>
<feature type="transmembrane region" description="Helical" evidence="6">
    <location>
        <begin position="317"/>
        <end position="336"/>
    </location>
</feature>
<accession>A0A5J4YYB5</accession>
<evidence type="ECO:0000256" key="4">
    <source>
        <dbReference type="ARBA" id="ARBA00022989"/>
    </source>
</evidence>
<feature type="transmembrane region" description="Helical" evidence="6">
    <location>
        <begin position="114"/>
        <end position="134"/>
    </location>
</feature>
<keyword evidence="5 6" id="KW-0472">Membrane</keyword>
<keyword evidence="9" id="KW-1185">Reference proteome</keyword>
<feature type="transmembrane region" description="Helical" evidence="6">
    <location>
        <begin position="265"/>
        <end position="291"/>
    </location>
</feature>
<evidence type="ECO:0000256" key="2">
    <source>
        <dbReference type="ARBA" id="ARBA00022448"/>
    </source>
</evidence>
<keyword evidence="3 6" id="KW-0812">Transmembrane</keyword>
<feature type="transmembrane region" description="Helical" evidence="6">
    <location>
        <begin position="380"/>
        <end position="404"/>
    </location>
</feature>
<evidence type="ECO:0000313" key="9">
    <source>
        <dbReference type="Proteomes" id="UP000324585"/>
    </source>
</evidence>
<dbReference type="SUPFAM" id="SSF103473">
    <property type="entry name" value="MFS general substrate transporter"/>
    <property type="match status" value="1"/>
</dbReference>
<dbReference type="EMBL" id="VRMN01000003">
    <property type="protein sequence ID" value="KAA8495704.1"/>
    <property type="molecule type" value="Genomic_DNA"/>
</dbReference>
<feature type="transmembrane region" description="Helical" evidence="6">
    <location>
        <begin position="155"/>
        <end position="172"/>
    </location>
</feature>
<evidence type="ECO:0000256" key="5">
    <source>
        <dbReference type="ARBA" id="ARBA00023136"/>
    </source>
</evidence>
<gene>
    <name evidence="8" type="ORF">FVE85_1859</name>
</gene>
<organism evidence="8 9">
    <name type="scientific">Porphyridium purpureum</name>
    <name type="common">Red alga</name>
    <name type="synonym">Porphyridium cruentum</name>
    <dbReference type="NCBI Taxonomy" id="35688"/>
    <lineage>
        <taxon>Eukaryota</taxon>
        <taxon>Rhodophyta</taxon>
        <taxon>Bangiophyceae</taxon>
        <taxon>Porphyridiales</taxon>
        <taxon>Porphyridiaceae</taxon>
        <taxon>Porphyridium</taxon>
    </lineage>
</organism>
<keyword evidence="2" id="KW-0813">Transport</keyword>
<feature type="chain" id="PRO_5023907314" evidence="7">
    <location>
        <begin position="25"/>
        <end position="493"/>
    </location>
</feature>
<evidence type="ECO:0000313" key="8">
    <source>
        <dbReference type="EMBL" id="KAA8495704.1"/>
    </source>
</evidence>
<dbReference type="InterPro" id="IPR036259">
    <property type="entry name" value="MFS_trans_sf"/>
</dbReference>